<evidence type="ECO:0000313" key="2">
    <source>
        <dbReference type="EMBL" id="MVS97491.1"/>
    </source>
</evidence>
<feature type="domain" description="GGDEF" evidence="1">
    <location>
        <begin position="60"/>
        <end position="190"/>
    </location>
</feature>
<evidence type="ECO:0000259" key="1">
    <source>
        <dbReference type="PROSITE" id="PS50887"/>
    </source>
</evidence>
<proteinExistence type="predicted"/>
<dbReference type="Proteomes" id="UP000438106">
    <property type="component" value="Unassembled WGS sequence"/>
</dbReference>
<dbReference type="AlphaFoldDB" id="A0A7X3K1X7"/>
<protein>
    <submittedName>
        <fullName evidence="2">Diguanylate cyclase</fullName>
    </submittedName>
</protein>
<dbReference type="InterPro" id="IPR029787">
    <property type="entry name" value="Nucleotide_cyclase"/>
</dbReference>
<dbReference type="Gene3D" id="3.30.70.270">
    <property type="match status" value="1"/>
</dbReference>
<keyword evidence="3" id="KW-1185">Reference proteome</keyword>
<organism evidence="2 3">
    <name type="scientific">Devosia marina</name>
    <dbReference type="NCBI Taxonomy" id="2683198"/>
    <lineage>
        <taxon>Bacteria</taxon>
        <taxon>Pseudomonadati</taxon>
        <taxon>Pseudomonadota</taxon>
        <taxon>Alphaproteobacteria</taxon>
        <taxon>Hyphomicrobiales</taxon>
        <taxon>Devosiaceae</taxon>
        <taxon>Devosia</taxon>
    </lineage>
</organism>
<comment type="caution">
    <text evidence="2">The sequence shown here is derived from an EMBL/GenBank/DDBJ whole genome shotgun (WGS) entry which is preliminary data.</text>
</comment>
<dbReference type="InterPro" id="IPR000160">
    <property type="entry name" value="GGDEF_dom"/>
</dbReference>
<dbReference type="EMBL" id="WQRF01000001">
    <property type="protein sequence ID" value="MVS97491.1"/>
    <property type="molecule type" value="Genomic_DNA"/>
</dbReference>
<name>A0A7X3K1X7_9HYPH</name>
<dbReference type="SUPFAM" id="SSF55073">
    <property type="entry name" value="Nucleotide cyclase"/>
    <property type="match status" value="1"/>
</dbReference>
<dbReference type="PROSITE" id="PS50887">
    <property type="entry name" value="GGDEF"/>
    <property type="match status" value="1"/>
</dbReference>
<reference evidence="2 3" key="1">
    <citation type="submission" date="2019-12" db="EMBL/GenBank/DDBJ databases">
        <title>Devosia maris sp. nov., isolated from the deep seawater.</title>
        <authorList>
            <person name="Liu Y."/>
        </authorList>
    </citation>
    <scope>NUCLEOTIDE SEQUENCE [LARGE SCALE GENOMIC DNA]</scope>
    <source>
        <strain evidence="2 3">L53-10-65</strain>
    </source>
</reference>
<sequence>MQMSKSWLDWFTGKSAGDWDRRTKPAPEMPQLEPEDFDPVTGAIHWAKFTRILEAERLQSAGALLVIDLDERSTEIETLAEERRKSVLPWLSQSIRHAVRAEDLVTHLYDYRFAVLLRGAAQEVADTVAKRIRASVDDTIFMTNEGISRLGVAVGGVTYDPAREKDNDIIKAAFDNLGNAAKSEPFILIS</sequence>
<gene>
    <name evidence="2" type="ORF">GO014_00425</name>
</gene>
<evidence type="ECO:0000313" key="3">
    <source>
        <dbReference type="Proteomes" id="UP000438106"/>
    </source>
</evidence>
<dbReference type="SMART" id="SM00267">
    <property type="entry name" value="GGDEF"/>
    <property type="match status" value="1"/>
</dbReference>
<dbReference type="InterPro" id="IPR043128">
    <property type="entry name" value="Rev_trsase/Diguanyl_cyclase"/>
</dbReference>
<accession>A0A7X3K1X7</accession>
<dbReference type="Pfam" id="PF00990">
    <property type="entry name" value="GGDEF"/>
    <property type="match status" value="1"/>
</dbReference>